<comment type="similarity">
    <text evidence="2">In the C-terminal section; belongs to the transpeptidase family.</text>
</comment>
<dbReference type="PANTHER" id="PTHR32282:SF33">
    <property type="entry name" value="PEPTIDOGLYCAN GLYCOSYLTRANSFERASE"/>
    <property type="match status" value="1"/>
</dbReference>
<dbReference type="GO" id="GO:0009252">
    <property type="term" value="P:peptidoglycan biosynthetic process"/>
    <property type="evidence" value="ECO:0007669"/>
    <property type="project" value="UniProtKB-KW"/>
</dbReference>
<name>A0A380RW99_FIBSU</name>
<keyword evidence="9" id="KW-0133">Cell shape</keyword>
<evidence type="ECO:0000256" key="9">
    <source>
        <dbReference type="ARBA" id="ARBA00022960"/>
    </source>
</evidence>
<dbReference type="InterPro" id="IPR050396">
    <property type="entry name" value="Glycosyltr_51/Transpeptidase"/>
</dbReference>
<gene>
    <name evidence="19" type="ORF">SAMN05661053_0830</name>
</gene>
<feature type="region of interest" description="Disordered" evidence="15">
    <location>
        <begin position="761"/>
        <end position="797"/>
    </location>
</feature>
<sequence>MDKFKSFMKILGAAIVKYGSLVWQKIWSLVKIAFANKIFRWFFIFMCPIFVAFIAALAVYIHYSPELPSLSQLEQINPRLVTNIYDKDGQIAHEYFVERREWTSIDSIPLNAIHAVMATEDRAFYKHWGMNVWAIPSALIESAVSGNKLRGASTLTQQLTKLLFLTPERSLSRKIKEMMTAIRIEQTYTKEEILEFYMNEVYLAGGNYGFQAAGKYYFGKPLDSLSIPEYAVLAGMLQRPETYRPDRHPKASKRRRNTVLYAMRDAGFITNEEYRKYIEEPIVLAKKEEATGTGLYFFEEIRKYMEKKYGENSLYADGVSVYSTIDPDIQAFLDSVARAQVERVRRRIKYRATRRLQLTKKYDMPEDSVVAHFDSVYTLFKKEYLAADTVRNKRGQFTRFPDSIRYHHAEVAAIIIENETGAIRAMVGGSDFNKSKWNRAVQSLRQPGSSFKPIVYSTAMDNGASPCDSVNDQPVTIPDPDDKNPNKVWRPGNFEHDFEGMMTLRRALYKSKNLPAILTGMKYGLSNVVNYARKFGIKRAPLQAVPSLALGSVGATLMEMTSAYTVFPNGGNRIEPYMIESIVDRNGEIVEKNSKVEHEVLRPASAYLMVDMLKDVNVRGTAGRVWASGFRHPSGGKTGTTNDYTDTWYIGFTKQYTMGVWVGSDTPGTMGAGHTGTEDALPIWMATMAKLHKDLPKLPFPVPPGVISRGICNHTGLIAGEFCSEKSYCLYTAGYGPTEKCDGNHFSSQTKSADNATLFSNKGVIENNRYEAPQPKKKKGKGKDEPQQPKRSTRKMF</sequence>
<evidence type="ECO:0000259" key="18">
    <source>
        <dbReference type="Pfam" id="PF00912"/>
    </source>
</evidence>
<keyword evidence="12" id="KW-0961">Cell wall biogenesis/degradation</keyword>
<evidence type="ECO:0000256" key="4">
    <source>
        <dbReference type="ARBA" id="ARBA00022645"/>
    </source>
</evidence>
<dbReference type="FunFam" id="1.10.3810.10:FF:000001">
    <property type="entry name" value="Penicillin-binding protein 1A"/>
    <property type="match status" value="1"/>
</dbReference>
<organism evidence="19 20">
    <name type="scientific">Fibrobacter succinogenes</name>
    <name type="common">Bacteroides succinogenes</name>
    <dbReference type="NCBI Taxonomy" id="833"/>
    <lineage>
        <taxon>Bacteria</taxon>
        <taxon>Pseudomonadati</taxon>
        <taxon>Fibrobacterota</taxon>
        <taxon>Fibrobacteria</taxon>
        <taxon>Fibrobacterales</taxon>
        <taxon>Fibrobacteraceae</taxon>
        <taxon>Fibrobacter</taxon>
    </lineage>
</organism>
<dbReference type="Pfam" id="PF00912">
    <property type="entry name" value="Transgly"/>
    <property type="match status" value="1"/>
</dbReference>
<dbReference type="PANTHER" id="PTHR32282">
    <property type="entry name" value="BINDING PROTEIN TRANSPEPTIDASE, PUTATIVE-RELATED"/>
    <property type="match status" value="1"/>
</dbReference>
<evidence type="ECO:0000256" key="16">
    <source>
        <dbReference type="SAM" id="Phobius"/>
    </source>
</evidence>
<dbReference type="Proteomes" id="UP000255423">
    <property type="component" value="Unassembled WGS sequence"/>
</dbReference>
<dbReference type="Gene3D" id="3.40.710.10">
    <property type="entry name" value="DD-peptidase/beta-lactamase superfamily"/>
    <property type="match status" value="2"/>
</dbReference>
<dbReference type="Pfam" id="PF00905">
    <property type="entry name" value="Transpeptidase"/>
    <property type="match status" value="1"/>
</dbReference>
<dbReference type="InterPro" id="IPR001264">
    <property type="entry name" value="Glyco_trans_51"/>
</dbReference>
<dbReference type="EMBL" id="UHJL01000001">
    <property type="protein sequence ID" value="SUQ19591.1"/>
    <property type="molecule type" value="Genomic_DNA"/>
</dbReference>
<dbReference type="SUPFAM" id="SSF56601">
    <property type="entry name" value="beta-lactamase/transpeptidase-like"/>
    <property type="match status" value="1"/>
</dbReference>
<feature type="domain" description="Glycosyl transferase family 51" evidence="18">
    <location>
        <begin position="92"/>
        <end position="263"/>
    </location>
</feature>
<reference evidence="19 20" key="1">
    <citation type="submission" date="2017-08" db="EMBL/GenBank/DDBJ databases">
        <authorList>
            <person name="de Groot N.N."/>
        </authorList>
    </citation>
    <scope>NUCLEOTIDE SEQUENCE [LARGE SCALE GENOMIC DNA]</scope>
    <source>
        <strain evidence="19 20">HM2</strain>
    </source>
</reference>
<comment type="similarity">
    <text evidence="3">In the N-terminal section; belongs to the glycosyltransferase 51 family.</text>
</comment>
<dbReference type="NCBIfam" id="TIGR02074">
    <property type="entry name" value="PBP_1a_fam"/>
    <property type="match status" value="1"/>
</dbReference>
<keyword evidence="16" id="KW-0812">Transmembrane</keyword>
<keyword evidence="10" id="KW-0573">Peptidoglycan synthesis</keyword>
<dbReference type="SUPFAM" id="SSF53955">
    <property type="entry name" value="Lysozyme-like"/>
    <property type="match status" value="1"/>
</dbReference>
<comment type="pathway">
    <text evidence="1">Cell wall biogenesis; peptidoglycan biosynthesis.</text>
</comment>
<keyword evidence="6" id="KW-0328">Glycosyltransferase</keyword>
<proteinExistence type="inferred from homology"/>
<evidence type="ECO:0000256" key="13">
    <source>
        <dbReference type="ARBA" id="ARBA00034000"/>
    </source>
</evidence>
<evidence type="ECO:0000256" key="6">
    <source>
        <dbReference type="ARBA" id="ARBA00022676"/>
    </source>
</evidence>
<protein>
    <submittedName>
        <fullName evidence="19">Penicillin-binding protein 1A</fullName>
    </submittedName>
</protein>
<evidence type="ECO:0000313" key="19">
    <source>
        <dbReference type="EMBL" id="SUQ19591.1"/>
    </source>
</evidence>
<evidence type="ECO:0000256" key="5">
    <source>
        <dbReference type="ARBA" id="ARBA00022670"/>
    </source>
</evidence>
<keyword evidence="5" id="KW-0645">Protease</keyword>
<keyword evidence="16" id="KW-1133">Transmembrane helix</keyword>
<evidence type="ECO:0000256" key="8">
    <source>
        <dbReference type="ARBA" id="ARBA00022801"/>
    </source>
</evidence>
<dbReference type="GO" id="GO:0008955">
    <property type="term" value="F:peptidoglycan glycosyltransferase activity"/>
    <property type="evidence" value="ECO:0007669"/>
    <property type="project" value="UniProtKB-EC"/>
</dbReference>
<evidence type="ECO:0000256" key="12">
    <source>
        <dbReference type="ARBA" id="ARBA00023316"/>
    </source>
</evidence>
<dbReference type="InterPro" id="IPR012338">
    <property type="entry name" value="Beta-lactam/transpept-like"/>
</dbReference>
<evidence type="ECO:0000256" key="10">
    <source>
        <dbReference type="ARBA" id="ARBA00022984"/>
    </source>
</evidence>
<keyword evidence="7" id="KW-0808">Transferase</keyword>
<dbReference type="GO" id="GO:0009002">
    <property type="term" value="F:serine-type D-Ala-D-Ala carboxypeptidase activity"/>
    <property type="evidence" value="ECO:0007669"/>
    <property type="project" value="UniProtKB-EC"/>
</dbReference>
<evidence type="ECO:0000256" key="3">
    <source>
        <dbReference type="ARBA" id="ARBA00007739"/>
    </source>
</evidence>
<comment type="catalytic activity">
    <reaction evidence="14">
        <text>[GlcNAc-(1-&gt;4)-Mur2Ac(oyl-L-Ala-gamma-D-Glu-L-Lys-D-Ala-D-Ala)](n)-di-trans,octa-cis-undecaprenyl diphosphate + beta-D-GlcNAc-(1-&gt;4)-Mur2Ac(oyl-L-Ala-gamma-D-Glu-L-Lys-D-Ala-D-Ala)-di-trans,octa-cis-undecaprenyl diphosphate = [GlcNAc-(1-&gt;4)-Mur2Ac(oyl-L-Ala-gamma-D-Glu-L-Lys-D-Ala-D-Ala)](n+1)-di-trans,octa-cis-undecaprenyl diphosphate + di-trans,octa-cis-undecaprenyl diphosphate + H(+)</text>
        <dbReference type="Rhea" id="RHEA:23708"/>
        <dbReference type="Rhea" id="RHEA-COMP:9602"/>
        <dbReference type="Rhea" id="RHEA-COMP:9603"/>
        <dbReference type="ChEBI" id="CHEBI:15378"/>
        <dbReference type="ChEBI" id="CHEBI:58405"/>
        <dbReference type="ChEBI" id="CHEBI:60033"/>
        <dbReference type="ChEBI" id="CHEBI:78435"/>
        <dbReference type="EC" id="2.4.99.28"/>
    </reaction>
</comment>
<dbReference type="GO" id="GO:0006508">
    <property type="term" value="P:proteolysis"/>
    <property type="evidence" value="ECO:0007669"/>
    <property type="project" value="UniProtKB-KW"/>
</dbReference>
<dbReference type="GO" id="GO:0071555">
    <property type="term" value="P:cell wall organization"/>
    <property type="evidence" value="ECO:0007669"/>
    <property type="project" value="UniProtKB-KW"/>
</dbReference>
<keyword evidence="4" id="KW-0121">Carboxypeptidase</keyword>
<evidence type="ECO:0000256" key="14">
    <source>
        <dbReference type="ARBA" id="ARBA00049902"/>
    </source>
</evidence>
<evidence type="ECO:0000259" key="17">
    <source>
        <dbReference type="Pfam" id="PF00905"/>
    </source>
</evidence>
<dbReference type="InterPro" id="IPR036950">
    <property type="entry name" value="PBP_transglycosylase"/>
</dbReference>
<dbReference type="GO" id="GO:0030288">
    <property type="term" value="C:outer membrane-bounded periplasmic space"/>
    <property type="evidence" value="ECO:0007669"/>
    <property type="project" value="TreeGrafter"/>
</dbReference>
<dbReference type="InterPro" id="IPR001460">
    <property type="entry name" value="PCN-bd_Tpept"/>
</dbReference>
<evidence type="ECO:0000313" key="20">
    <source>
        <dbReference type="Proteomes" id="UP000255423"/>
    </source>
</evidence>
<dbReference type="Gene3D" id="1.10.3810.10">
    <property type="entry name" value="Biosynthetic peptidoglycan transglycosylase-like"/>
    <property type="match status" value="1"/>
</dbReference>
<evidence type="ECO:0000256" key="15">
    <source>
        <dbReference type="SAM" id="MobiDB-lite"/>
    </source>
</evidence>
<keyword evidence="8" id="KW-0378">Hydrolase</keyword>
<dbReference type="GO" id="GO:0008360">
    <property type="term" value="P:regulation of cell shape"/>
    <property type="evidence" value="ECO:0007669"/>
    <property type="project" value="UniProtKB-KW"/>
</dbReference>
<dbReference type="GO" id="GO:0008658">
    <property type="term" value="F:penicillin binding"/>
    <property type="evidence" value="ECO:0007669"/>
    <property type="project" value="InterPro"/>
</dbReference>
<keyword evidence="16" id="KW-0472">Membrane</keyword>
<evidence type="ECO:0000256" key="2">
    <source>
        <dbReference type="ARBA" id="ARBA00007090"/>
    </source>
</evidence>
<feature type="transmembrane region" description="Helical" evidence="16">
    <location>
        <begin position="41"/>
        <end position="63"/>
    </location>
</feature>
<evidence type="ECO:0000256" key="1">
    <source>
        <dbReference type="ARBA" id="ARBA00004752"/>
    </source>
</evidence>
<evidence type="ECO:0000256" key="11">
    <source>
        <dbReference type="ARBA" id="ARBA00023268"/>
    </source>
</evidence>
<dbReference type="InterPro" id="IPR023346">
    <property type="entry name" value="Lysozyme-like_dom_sf"/>
</dbReference>
<feature type="domain" description="Penicillin-binding protein transpeptidase" evidence="17">
    <location>
        <begin position="412"/>
        <end position="660"/>
    </location>
</feature>
<dbReference type="RefSeq" id="WP_109572180.1">
    <property type="nucleotide sequence ID" value="NZ_UHJL01000001.1"/>
</dbReference>
<keyword evidence="11" id="KW-0511">Multifunctional enzyme</keyword>
<accession>A0A380RW99</accession>
<dbReference type="AlphaFoldDB" id="A0A380RW99"/>
<evidence type="ECO:0000256" key="7">
    <source>
        <dbReference type="ARBA" id="ARBA00022679"/>
    </source>
</evidence>
<comment type="catalytic activity">
    <reaction evidence="13">
        <text>Preferential cleavage: (Ac)2-L-Lys-D-Ala-|-D-Ala. Also transpeptidation of peptidyl-alanyl moieties that are N-acyl substituents of D-alanine.</text>
        <dbReference type="EC" id="3.4.16.4"/>
    </reaction>
</comment>